<gene>
    <name evidence="3" type="ORF">JP75_18945</name>
</gene>
<dbReference type="EMBL" id="JQGC01000019">
    <property type="protein sequence ID" value="KFL29865.1"/>
    <property type="molecule type" value="Genomic_DNA"/>
</dbReference>
<dbReference type="PANTHER" id="PTHR37017">
    <property type="entry name" value="AB HYDROLASE-1 DOMAIN-CONTAINING PROTEIN-RELATED"/>
    <property type="match status" value="1"/>
</dbReference>
<accession>A0A087LZ12</accession>
<sequence>MKTALSALMLAAAAIGVTATTAQEAKNIVLVHGAFADESSWDKVAAILSAKGFNVTQVANPLTSLADDVAATKAALDAQDGPTVLVAHSWGGVVIGEAGADEKVKSLVYVSAFAPDKGETLNALLSGGEPSEGVKAIRPNEQGGLIFDPASFPALFAGDLPQEEAEAMAASQLPSNPANFDAVAEVAAWHGKPNFYVVTSEDLVIPPDAQRFFAGRIGATTTEIAASHSGLVSQAEAVAKVIEDAAR</sequence>
<feature type="domain" description="AB hydrolase-1" evidence="2">
    <location>
        <begin position="28"/>
        <end position="240"/>
    </location>
</feature>
<dbReference type="Pfam" id="PF12697">
    <property type="entry name" value="Abhydrolase_6"/>
    <property type="match status" value="1"/>
</dbReference>
<dbReference type="InterPro" id="IPR000073">
    <property type="entry name" value="AB_hydrolase_1"/>
</dbReference>
<keyword evidence="3" id="KW-0378">Hydrolase</keyword>
<proteinExistence type="predicted"/>
<name>A0A087LZ12_9HYPH</name>
<dbReference type="RefSeq" id="WP_035085788.1">
    <property type="nucleotide sequence ID" value="NZ_JQGC01000019.1"/>
</dbReference>
<evidence type="ECO:0000256" key="1">
    <source>
        <dbReference type="SAM" id="SignalP"/>
    </source>
</evidence>
<protein>
    <submittedName>
        <fullName evidence="3">Hydrolase</fullName>
    </submittedName>
</protein>
<dbReference type="Proteomes" id="UP000028981">
    <property type="component" value="Unassembled WGS sequence"/>
</dbReference>
<evidence type="ECO:0000259" key="2">
    <source>
        <dbReference type="Pfam" id="PF12697"/>
    </source>
</evidence>
<reference evidence="3 4" key="1">
    <citation type="submission" date="2014-08" db="EMBL/GenBank/DDBJ databases">
        <authorList>
            <person name="Hassan Y.I."/>
            <person name="Lepp D."/>
            <person name="Zhou T."/>
        </authorList>
    </citation>
    <scope>NUCLEOTIDE SEQUENCE [LARGE SCALE GENOMIC DNA]</scope>
    <source>
        <strain evidence="3 4">IFO13584</strain>
    </source>
</reference>
<dbReference type="AlphaFoldDB" id="A0A087LZ12"/>
<evidence type="ECO:0000313" key="3">
    <source>
        <dbReference type="EMBL" id="KFL29865.1"/>
    </source>
</evidence>
<feature type="signal peptide" evidence="1">
    <location>
        <begin position="1"/>
        <end position="22"/>
    </location>
</feature>
<dbReference type="PANTHER" id="PTHR37017:SF11">
    <property type="entry name" value="ESTERASE_LIPASE_THIOESTERASE DOMAIN-CONTAINING PROTEIN"/>
    <property type="match status" value="1"/>
</dbReference>
<comment type="caution">
    <text evidence="3">The sequence shown here is derived from an EMBL/GenBank/DDBJ whole genome shotgun (WGS) entry which is preliminary data.</text>
</comment>
<dbReference type="GO" id="GO:0016787">
    <property type="term" value="F:hydrolase activity"/>
    <property type="evidence" value="ECO:0007669"/>
    <property type="project" value="UniProtKB-KW"/>
</dbReference>
<dbReference type="InterPro" id="IPR052897">
    <property type="entry name" value="Sec-Metab_Biosynth_Hydrolase"/>
</dbReference>
<dbReference type="SUPFAM" id="SSF53474">
    <property type="entry name" value="alpha/beta-Hydrolases"/>
    <property type="match status" value="1"/>
</dbReference>
<keyword evidence="1" id="KW-0732">Signal</keyword>
<dbReference type="OrthoDB" id="9814966at2"/>
<dbReference type="Gene3D" id="3.40.50.1820">
    <property type="entry name" value="alpha/beta hydrolase"/>
    <property type="match status" value="1"/>
</dbReference>
<evidence type="ECO:0000313" key="4">
    <source>
        <dbReference type="Proteomes" id="UP000028981"/>
    </source>
</evidence>
<keyword evidence="4" id="KW-1185">Reference proteome</keyword>
<dbReference type="STRING" id="46914.JP75_18945"/>
<dbReference type="InterPro" id="IPR029058">
    <property type="entry name" value="AB_hydrolase_fold"/>
</dbReference>
<feature type="chain" id="PRO_5001825744" evidence="1">
    <location>
        <begin position="23"/>
        <end position="247"/>
    </location>
</feature>
<organism evidence="3 4">
    <name type="scientific">Devosia riboflavina</name>
    <dbReference type="NCBI Taxonomy" id="46914"/>
    <lineage>
        <taxon>Bacteria</taxon>
        <taxon>Pseudomonadati</taxon>
        <taxon>Pseudomonadota</taxon>
        <taxon>Alphaproteobacteria</taxon>
        <taxon>Hyphomicrobiales</taxon>
        <taxon>Devosiaceae</taxon>
        <taxon>Devosia</taxon>
    </lineage>
</organism>